<dbReference type="RefSeq" id="WP_178139505.1">
    <property type="nucleotide sequence ID" value="NZ_FRBC01000018.1"/>
</dbReference>
<evidence type="ECO:0000313" key="4">
    <source>
        <dbReference type="EMBL" id="SHK80181.1"/>
    </source>
</evidence>
<evidence type="ECO:0000313" key="5">
    <source>
        <dbReference type="Proteomes" id="UP000184263"/>
    </source>
</evidence>
<accession>A0A1M6VFL7</accession>
<dbReference type="PANTHER" id="PTHR44591:SF23">
    <property type="entry name" value="CHEY SUBFAMILY"/>
    <property type="match status" value="1"/>
</dbReference>
<dbReference type="PANTHER" id="PTHR44591">
    <property type="entry name" value="STRESS RESPONSE REGULATOR PROTEIN 1"/>
    <property type="match status" value="1"/>
</dbReference>
<dbReference type="SMART" id="SM00448">
    <property type="entry name" value="REC"/>
    <property type="match status" value="1"/>
</dbReference>
<protein>
    <submittedName>
        <fullName evidence="4">Response regulator receiver domain-containing protein</fullName>
    </submittedName>
</protein>
<keyword evidence="1 2" id="KW-0597">Phosphoprotein</keyword>
<evidence type="ECO:0000256" key="2">
    <source>
        <dbReference type="PROSITE-ProRule" id="PRU00169"/>
    </source>
</evidence>
<dbReference type="Pfam" id="PF00072">
    <property type="entry name" value="Response_reg"/>
    <property type="match status" value="1"/>
</dbReference>
<feature type="modified residue" description="4-aspartylphosphate" evidence="2">
    <location>
        <position position="189"/>
    </location>
</feature>
<dbReference type="PROSITE" id="PS50110">
    <property type="entry name" value="RESPONSE_REGULATORY"/>
    <property type="match status" value="1"/>
</dbReference>
<dbReference type="SUPFAM" id="SSF52172">
    <property type="entry name" value="CheY-like"/>
    <property type="match status" value="1"/>
</dbReference>
<organism evidence="4 5">
    <name type="scientific">Selenomonas ruminantium</name>
    <dbReference type="NCBI Taxonomy" id="971"/>
    <lineage>
        <taxon>Bacteria</taxon>
        <taxon>Bacillati</taxon>
        <taxon>Bacillota</taxon>
        <taxon>Negativicutes</taxon>
        <taxon>Selenomonadales</taxon>
        <taxon>Selenomonadaceae</taxon>
        <taxon>Selenomonas</taxon>
    </lineage>
</organism>
<evidence type="ECO:0000259" key="3">
    <source>
        <dbReference type="PROSITE" id="PS50110"/>
    </source>
</evidence>
<feature type="domain" description="Response regulatory" evidence="3">
    <location>
        <begin position="141"/>
        <end position="256"/>
    </location>
</feature>
<dbReference type="CDD" id="cd00156">
    <property type="entry name" value="REC"/>
    <property type="match status" value="1"/>
</dbReference>
<proteinExistence type="predicted"/>
<gene>
    <name evidence="4" type="ORF">SAMN05216582_11839</name>
</gene>
<dbReference type="InterPro" id="IPR011006">
    <property type="entry name" value="CheY-like_superfamily"/>
</dbReference>
<dbReference type="EMBL" id="FRBC01000018">
    <property type="protein sequence ID" value="SHK80181.1"/>
    <property type="molecule type" value="Genomic_DNA"/>
</dbReference>
<dbReference type="Gene3D" id="3.40.50.2300">
    <property type="match status" value="1"/>
</dbReference>
<reference evidence="4 5" key="1">
    <citation type="submission" date="2016-11" db="EMBL/GenBank/DDBJ databases">
        <authorList>
            <person name="Jaros S."/>
            <person name="Januszkiewicz K."/>
            <person name="Wedrychowicz H."/>
        </authorList>
    </citation>
    <scope>NUCLEOTIDE SEQUENCE [LARGE SCALE GENOMIC DNA]</scope>
    <source>
        <strain evidence="4 5">HD4</strain>
    </source>
</reference>
<dbReference type="Proteomes" id="UP000184263">
    <property type="component" value="Unassembled WGS sequence"/>
</dbReference>
<name>A0A1M6VFL7_SELRU</name>
<dbReference type="InterPro" id="IPR050595">
    <property type="entry name" value="Bact_response_regulator"/>
</dbReference>
<dbReference type="GO" id="GO:0000160">
    <property type="term" value="P:phosphorelay signal transduction system"/>
    <property type="evidence" value="ECO:0007669"/>
    <property type="project" value="InterPro"/>
</dbReference>
<dbReference type="AlphaFoldDB" id="A0A1M6VFL7"/>
<dbReference type="InterPro" id="IPR001789">
    <property type="entry name" value="Sig_transdc_resp-reg_receiver"/>
</dbReference>
<evidence type="ECO:0000256" key="1">
    <source>
        <dbReference type="ARBA" id="ARBA00022553"/>
    </source>
</evidence>
<sequence>MSDSTIRKMKGCNRNIVIVMYQYSVIVKSIERKLLDLRYSVDLLMGDFAKVSEKVMARPLFLVYLPKNIAADEENMASLRRIIEMVAKKDGEMVLLGENSDYADVMMQVPQAGEYEWLNRPLKMDELELVVKRHTNSHSKRILIVDDDPVYAKMVREWLKDEYSTFVVTEGTQVIKFLRQNPVDLILLDYEMPVMDGPQVFRMLKQNENFKNTSVVFLTGVAGKENVERVMELKPRGYFLKSNTREQLLDYIERKI</sequence>